<comment type="similarity">
    <text evidence="3 14">Belongs to the Nth/MutY family.</text>
</comment>
<evidence type="ECO:0000256" key="12">
    <source>
        <dbReference type="ARBA" id="ARBA00023204"/>
    </source>
</evidence>
<dbReference type="InterPro" id="IPR044298">
    <property type="entry name" value="MIG/MutY"/>
</dbReference>
<dbReference type="InterPro" id="IPR015797">
    <property type="entry name" value="NUDIX_hydrolase-like_dom_sf"/>
</dbReference>
<accession>A0A397NRM8</accession>
<dbReference type="AlphaFoldDB" id="A0A397NRM8"/>
<dbReference type="InterPro" id="IPR029119">
    <property type="entry name" value="MutY_C"/>
</dbReference>
<evidence type="ECO:0000259" key="15">
    <source>
        <dbReference type="SMART" id="SM00478"/>
    </source>
</evidence>
<dbReference type="PANTHER" id="PTHR42944:SF1">
    <property type="entry name" value="ADENINE DNA GLYCOSYLASE"/>
    <property type="match status" value="1"/>
</dbReference>
<dbReference type="GO" id="GO:0034039">
    <property type="term" value="F:8-oxo-7,8-dihydroguanine DNA N-glycosylase activity"/>
    <property type="evidence" value="ECO:0007669"/>
    <property type="project" value="TreeGrafter"/>
</dbReference>
<comment type="caution">
    <text evidence="16">The sequence shown here is derived from an EMBL/GenBank/DDBJ whole genome shotgun (WGS) entry which is preliminary data.</text>
</comment>
<dbReference type="InterPro" id="IPR011257">
    <property type="entry name" value="DNA_glycosylase"/>
</dbReference>
<dbReference type="InterPro" id="IPR004036">
    <property type="entry name" value="Endonuclease-III-like_CS2"/>
</dbReference>
<dbReference type="InterPro" id="IPR023170">
    <property type="entry name" value="HhH_base_excis_C"/>
</dbReference>
<dbReference type="Pfam" id="PF00730">
    <property type="entry name" value="HhH-GPD"/>
    <property type="match status" value="1"/>
</dbReference>
<dbReference type="Pfam" id="PF00633">
    <property type="entry name" value="HHH"/>
    <property type="match status" value="1"/>
</dbReference>
<dbReference type="Gene3D" id="1.10.340.30">
    <property type="entry name" value="Hypothetical protein, domain 2"/>
    <property type="match status" value="1"/>
</dbReference>
<dbReference type="RefSeq" id="WP_245968628.1">
    <property type="nucleotide sequence ID" value="NZ_QXDC01000004.1"/>
</dbReference>
<evidence type="ECO:0000256" key="6">
    <source>
        <dbReference type="ARBA" id="ARBA00022485"/>
    </source>
</evidence>
<dbReference type="CDD" id="cd03431">
    <property type="entry name" value="NUDIX_DNA_Glycosylase_C-MutY"/>
    <property type="match status" value="1"/>
</dbReference>
<dbReference type="PROSITE" id="PS01155">
    <property type="entry name" value="ENDONUCLEASE_III_2"/>
    <property type="match status" value="1"/>
</dbReference>
<comment type="cofactor">
    <cofactor evidence="14">
        <name>[4Fe-4S] cluster</name>
        <dbReference type="ChEBI" id="CHEBI:49883"/>
    </cofactor>
    <text evidence="14">Binds 1 [4Fe-4S] cluster.</text>
</comment>
<dbReference type="GO" id="GO:0051539">
    <property type="term" value="F:4 iron, 4 sulfur cluster binding"/>
    <property type="evidence" value="ECO:0007669"/>
    <property type="project" value="UniProtKB-UniRule"/>
</dbReference>
<evidence type="ECO:0000313" key="16">
    <source>
        <dbReference type="EMBL" id="RIA37847.1"/>
    </source>
</evidence>
<evidence type="ECO:0000256" key="2">
    <source>
        <dbReference type="ARBA" id="ARBA00002933"/>
    </source>
</evidence>
<name>A0A397NRM8_9SPHN</name>
<proteinExistence type="inferred from homology"/>
<dbReference type="GO" id="GO:0000701">
    <property type="term" value="F:purine-specific mismatch base pair DNA N-glycosylase activity"/>
    <property type="evidence" value="ECO:0007669"/>
    <property type="project" value="UniProtKB-EC"/>
</dbReference>
<gene>
    <name evidence="16" type="ORF">DFR49_3736</name>
</gene>
<reference evidence="16 17" key="1">
    <citation type="submission" date="2018-08" db="EMBL/GenBank/DDBJ databases">
        <title>Genomic Encyclopedia of Type Strains, Phase IV (KMG-IV): sequencing the most valuable type-strain genomes for metagenomic binning, comparative biology and taxonomic classification.</title>
        <authorList>
            <person name="Goeker M."/>
        </authorList>
    </citation>
    <scope>NUCLEOTIDE SEQUENCE [LARGE SCALE GENOMIC DNA]</scope>
    <source>
        <strain evidence="16 17">DSM 25527</strain>
    </source>
</reference>
<keyword evidence="13 14" id="KW-0326">Glycosidase</keyword>
<evidence type="ECO:0000256" key="10">
    <source>
        <dbReference type="ARBA" id="ARBA00023004"/>
    </source>
</evidence>
<keyword evidence="12" id="KW-0234">DNA repair</keyword>
<keyword evidence="11" id="KW-0411">Iron-sulfur</keyword>
<keyword evidence="10 14" id="KW-0408">Iron</keyword>
<evidence type="ECO:0000313" key="17">
    <source>
        <dbReference type="Proteomes" id="UP000266568"/>
    </source>
</evidence>
<evidence type="ECO:0000256" key="1">
    <source>
        <dbReference type="ARBA" id="ARBA00000843"/>
    </source>
</evidence>
<evidence type="ECO:0000256" key="3">
    <source>
        <dbReference type="ARBA" id="ARBA00008343"/>
    </source>
</evidence>
<dbReference type="Proteomes" id="UP000266568">
    <property type="component" value="Unassembled WGS sequence"/>
</dbReference>
<dbReference type="GO" id="GO:0006284">
    <property type="term" value="P:base-excision repair"/>
    <property type="evidence" value="ECO:0007669"/>
    <property type="project" value="UniProtKB-UniRule"/>
</dbReference>
<comment type="function">
    <text evidence="2">Adenine glycosylase active on G-A mispairs. MutY also corrects error-prone DNA synthesis past GO lesions which are due to the oxidatively damaged form of guanine: 7,8-dihydro-8-oxoguanine (8-oxo-dGTP).</text>
</comment>
<sequence>MPAKRSSIADRLLAWYDVQARALPWRALPGTPAPDPYRVWLSEIMLQQTTVATVRPKFAAFTERWPDFAAFAAADDAEVMAAWAGLGYYARARNLIACARAVVADHGGRLPDTEAELRALPGIGDYTAAAIAAIAFGRRAVAVDANVERVVARLFAIRESLPAARGAIRQAAGSITPDARAGDLWQAMMDLGQAICTPRAPKCLLCPLAQDCDGRATGAPETFPVKAPKRVGPQRYGTIFWLERGREVLLVRRAPKGLLGGMRALPTGPWEAAPPGLAAAPADTDWELRNATISHVFTHFRLICALAVARGGAHETAGEWWPIDRLDEAGLPTLFLKAARAVRREG</sequence>
<dbReference type="FunFam" id="1.10.340.30:FF:000002">
    <property type="entry name" value="Adenine DNA glycosylase"/>
    <property type="match status" value="1"/>
</dbReference>
<dbReference type="PANTHER" id="PTHR42944">
    <property type="entry name" value="ADENINE DNA GLYCOSYLASE"/>
    <property type="match status" value="1"/>
</dbReference>
<evidence type="ECO:0000256" key="7">
    <source>
        <dbReference type="ARBA" id="ARBA00022723"/>
    </source>
</evidence>
<evidence type="ECO:0000256" key="8">
    <source>
        <dbReference type="ARBA" id="ARBA00022763"/>
    </source>
</evidence>
<dbReference type="GO" id="GO:0032357">
    <property type="term" value="F:oxidized purine DNA binding"/>
    <property type="evidence" value="ECO:0007669"/>
    <property type="project" value="TreeGrafter"/>
</dbReference>
<dbReference type="InterPro" id="IPR000445">
    <property type="entry name" value="HhH_motif"/>
</dbReference>
<organism evidence="16 17">
    <name type="scientific">Hephaestia caeni</name>
    <dbReference type="NCBI Taxonomy" id="645617"/>
    <lineage>
        <taxon>Bacteria</taxon>
        <taxon>Pseudomonadati</taxon>
        <taxon>Pseudomonadota</taxon>
        <taxon>Alphaproteobacteria</taxon>
        <taxon>Sphingomonadales</taxon>
        <taxon>Sphingomonadaceae</taxon>
        <taxon>Hephaestia</taxon>
    </lineage>
</organism>
<feature type="domain" description="HhH-GPD" evidence="15">
    <location>
        <begin position="45"/>
        <end position="194"/>
    </location>
</feature>
<dbReference type="SMART" id="SM00525">
    <property type="entry name" value="FES"/>
    <property type="match status" value="1"/>
</dbReference>
<dbReference type="SUPFAM" id="SSF55811">
    <property type="entry name" value="Nudix"/>
    <property type="match status" value="1"/>
</dbReference>
<dbReference type="InterPro" id="IPR003651">
    <property type="entry name" value="Endonuclease3_FeS-loop_motif"/>
</dbReference>
<evidence type="ECO:0000256" key="13">
    <source>
        <dbReference type="ARBA" id="ARBA00023295"/>
    </source>
</evidence>
<keyword evidence="17" id="KW-1185">Reference proteome</keyword>
<keyword evidence="9" id="KW-0378">Hydrolase</keyword>
<dbReference type="SMART" id="SM00478">
    <property type="entry name" value="ENDO3c"/>
    <property type="match status" value="1"/>
</dbReference>
<dbReference type="EMBL" id="QXDC01000004">
    <property type="protein sequence ID" value="RIA37847.1"/>
    <property type="molecule type" value="Genomic_DNA"/>
</dbReference>
<dbReference type="GO" id="GO:0035485">
    <property type="term" value="F:adenine/guanine mispair binding"/>
    <property type="evidence" value="ECO:0007669"/>
    <property type="project" value="TreeGrafter"/>
</dbReference>
<dbReference type="Gene3D" id="3.90.79.10">
    <property type="entry name" value="Nucleoside Triphosphate Pyrophosphohydrolase"/>
    <property type="match status" value="1"/>
</dbReference>
<dbReference type="InterPro" id="IPR003265">
    <property type="entry name" value="HhH-GPD_domain"/>
</dbReference>
<comment type="catalytic activity">
    <reaction evidence="1 14">
        <text>Hydrolyzes free adenine bases from 7,8-dihydro-8-oxoguanine:adenine mismatched double-stranded DNA, leaving an apurinic site.</text>
        <dbReference type="EC" id="3.2.2.31"/>
    </reaction>
</comment>
<evidence type="ECO:0000256" key="4">
    <source>
        <dbReference type="ARBA" id="ARBA00012045"/>
    </source>
</evidence>
<keyword evidence="8 14" id="KW-0227">DNA damage</keyword>
<dbReference type="SUPFAM" id="SSF48150">
    <property type="entry name" value="DNA-glycosylase"/>
    <property type="match status" value="1"/>
</dbReference>
<dbReference type="EC" id="3.2.2.31" evidence="4 14"/>
<evidence type="ECO:0000256" key="14">
    <source>
        <dbReference type="RuleBase" id="RU365096"/>
    </source>
</evidence>
<dbReference type="GO" id="GO:0046872">
    <property type="term" value="F:metal ion binding"/>
    <property type="evidence" value="ECO:0007669"/>
    <property type="project" value="UniProtKB-UniRule"/>
</dbReference>
<dbReference type="GO" id="GO:0006298">
    <property type="term" value="P:mismatch repair"/>
    <property type="evidence" value="ECO:0007669"/>
    <property type="project" value="TreeGrafter"/>
</dbReference>
<evidence type="ECO:0000256" key="11">
    <source>
        <dbReference type="ARBA" id="ARBA00023014"/>
    </source>
</evidence>
<keyword evidence="6" id="KW-0004">4Fe-4S</keyword>
<evidence type="ECO:0000256" key="9">
    <source>
        <dbReference type="ARBA" id="ARBA00022801"/>
    </source>
</evidence>
<protein>
    <recommendedName>
        <fullName evidence="5 14">Adenine DNA glycosylase</fullName>
        <ecNumber evidence="4 14">3.2.2.31</ecNumber>
    </recommendedName>
</protein>
<dbReference type="Pfam" id="PF14815">
    <property type="entry name" value="NUDIX_4"/>
    <property type="match status" value="1"/>
</dbReference>
<dbReference type="Gene3D" id="1.10.1670.10">
    <property type="entry name" value="Helix-hairpin-Helix base-excision DNA repair enzymes (C-terminal)"/>
    <property type="match status" value="1"/>
</dbReference>
<evidence type="ECO:0000256" key="5">
    <source>
        <dbReference type="ARBA" id="ARBA00022023"/>
    </source>
</evidence>
<dbReference type="CDD" id="cd00056">
    <property type="entry name" value="ENDO3c"/>
    <property type="match status" value="1"/>
</dbReference>
<keyword evidence="7" id="KW-0479">Metal-binding</keyword>